<dbReference type="PANTHER" id="PTHR43646:SF3">
    <property type="entry name" value="SLR1566 PROTEIN"/>
    <property type="match status" value="1"/>
</dbReference>
<organism evidence="3 4">
    <name type="scientific">Candidatus Neomicrothrix parvicella RN1</name>
    <dbReference type="NCBI Taxonomy" id="1229780"/>
    <lineage>
        <taxon>Bacteria</taxon>
        <taxon>Bacillati</taxon>
        <taxon>Actinomycetota</taxon>
        <taxon>Acidimicrobiia</taxon>
        <taxon>Acidimicrobiales</taxon>
        <taxon>Microthrixaceae</taxon>
        <taxon>Candidatus Neomicrothrix</taxon>
    </lineage>
</organism>
<name>R4Z695_9ACTN</name>
<accession>R4Z695</accession>
<evidence type="ECO:0000313" key="3">
    <source>
        <dbReference type="EMBL" id="CCM64327.1"/>
    </source>
</evidence>
<feature type="transmembrane region" description="Helical" evidence="1">
    <location>
        <begin position="340"/>
        <end position="360"/>
    </location>
</feature>
<keyword evidence="1" id="KW-0812">Transmembrane</keyword>
<protein>
    <submittedName>
        <fullName evidence="3">Putative Glycosyl transferase family 2</fullName>
    </submittedName>
</protein>
<feature type="transmembrane region" description="Helical" evidence="1">
    <location>
        <begin position="315"/>
        <end position="334"/>
    </location>
</feature>
<dbReference type="GO" id="GO:0016757">
    <property type="term" value="F:glycosyltransferase activity"/>
    <property type="evidence" value="ECO:0007669"/>
    <property type="project" value="UniProtKB-KW"/>
</dbReference>
<keyword evidence="4" id="KW-1185">Reference proteome</keyword>
<dbReference type="Pfam" id="PF00535">
    <property type="entry name" value="Glycos_transf_2"/>
    <property type="match status" value="1"/>
</dbReference>
<feature type="transmembrane region" description="Helical" evidence="1">
    <location>
        <begin position="287"/>
        <end position="308"/>
    </location>
</feature>
<dbReference type="Gene3D" id="3.90.550.10">
    <property type="entry name" value="Spore Coat Polysaccharide Biosynthesis Protein SpsA, Chain A"/>
    <property type="match status" value="1"/>
</dbReference>
<reference evidence="3 4" key="1">
    <citation type="journal article" date="2013" name="ISME J.">
        <title>Metabolic model for the filamentous 'Candidatus Microthrix parvicella' based on genomic and metagenomic analyses.</title>
        <authorList>
            <person name="Jon McIlroy S."/>
            <person name="Kristiansen R."/>
            <person name="Albertsen M."/>
            <person name="Michael Karst S."/>
            <person name="Rossetti S."/>
            <person name="Lund Nielsen J."/>
            <person name="Tandoi V."/>
            <person name="James Seviour R."/>
            <person name="Nielsen P.H."/>
        </authorList>
    </citation>
    <scope>NUCLEOTIDE SEQUENCE [LARGE SCALE GENOMIC DNA]</scope>
    <source>
        <strain evidence="3 4">RN1</strain>
    </source>
</reference>
<dbReference type="HOGENOM" id="CLU_038143_1_0_11"/>
<keyword evidence="1" id="KW-1133">Transmembrane helix</keyword>
<dbReference type="STRING" id="1229780.BN381_360029"/>
<keyword evidence="1" id="KW-0472">Membrane</keyword>
<dbReference type="SUPFAM" id="SSF53448">
    <property type="entry name" value="Nucleotide-diphospho-sugar transferases"/>
    <property type="match status" value="1"/>
</dbReference>
<evidence type="ECO:0000256" key="1">
    <source>
        <dbReference type="SAM" id="Phobius"/>
    </source>
</evidence>
<dbReference type="eggNOG" id="COG1215">
    <property type="taxonomic scope" value="Bacteria"/>
</dbReference>
<dbReference type="GO" id="GO:0016020">
    <property type="term" value="C:membrane"/>
    <property type="evidence" value="ECO:0007669"/>
    <property type="project" value="UniProtKB-SubCell"/>
</dbReference>
<dbReference type="PANTHER" id="PTHR43646">
    <property type="entry name" value="GLYCOSYLTRANSFERASE"/>
    <property type="match status" value="1"/>
</dbReference>
<proteinExistence type="predicted"/>
<dbReference type="CDD" id="cd00761">
    <property type="entry name" value="Glyco_tranf_GTA_type"/>
    <property type="match status" value="1"/>
</dbReference>
<sequence>MTATIVFCVTGWVLGWVVFGRPRVLAAGIEPVAHAPAAATPAGLQRAIIIPARNEAGSLGGLLMDLTADRAATRTPLIIVVDDHSTDQTASIANAVDGVVVVGAPDLPIGWTGKSWACWNGVAAAQRLLGLTTDEGGDLQLVFIDADVRMAPGALDVVTGQQRNIGGLLSVQPHHVAVRPYERLSALFNVIAIMGVGAGHSSPPTGAFGPVLATTFADYQRVGGHQSVRTDVAEDVALAQRYQDAGLTVNIRLGADLINFRMYPKGVRGLLEGWTKNFCAGALSTRYPTLAATVLWVTALGSATLGLVDGIAGQSLLLHAGIYMAFVAQLAVLLHRVGRFRWWTSVLYPVGLVTFFGVFVRSTWRTLVRRSTRWSGRTIDLTQRAAAFESELT</sequence>
<dbReference type="AlphaFoldDB" id="R4Z695"/>
<dbReference type="RefSeq" id="WP_012228227.1">
    <property type="nucleotide sequence ID" value="NZ_HG422565.1"/>
</dbReference>
<dbReference type="InterPro" id="IPR029044">
    <property type="entry name" value="Nucleotide-diphossugar_trans"/>
</dbReference>
<gene>
    <name evidence="3" type="ORF">BN381_360029</name>
</gene>
<evidence type="ECO:0000259" key="2">
    <source>
        <dbReference type="Pfam" id="PF00535"/>
    </source>
</evidence>
<comment type="caution">
    <text evidence="3">The sequence shown here is derived from an EMBL/GenBank/DDBJ whole genome shotgun (WGS) entry which is preliminary data.</text>
</comment>
<evidence type="ECO:0000313" key="4">
    <source>
        <dbReference type="Proteomes" id="UP000018291"/>
    </source>
</evidence>
<dbReference type="EMBL" id="CANL01000030">
    <property type="protein sequence ID" value="CCM64327.1"/>
    <property type="molecule type" value="Genomic_DNA"/>
</dbReference>
<dbReference type="InterPro" id="IPR001173">
    <property type="entry name" value="Glyco_trans_2-like"/>
</dbReference>
<dbReference type="OrthoDB" id="9806525at2"/>
<keyword evidence="3" id="KW-0808">Transferase</keyword>
<dbReference type="Proteomes" id="UP000018291">
    <property type="component" value="Unassembled WGS sequence"/>
</dbReference>
<feature type="domain" description="Glycosyltransferase 2-like" evidence="2">
    <location>
        <begin position="48"/>
        <end position="155"/>
    </location>
</feature>